<dbReference type="GO" id="GO:0043565">
    <property type="term" value="F:sequence-specific DNA binding"/>
    <property type="evidence" value="ECO:0007669"/>
    <property type="project" value="InterPro"/>
</dbReference>
<name>A0A645A8X1_9ZZZZ</name>
<gene>
    <name evidence="5" type="primary">rhaR_90</name>
    <name evidence="5" type="ORF">SDC9_92882</name>
</gene>
<keyword evidence="1" id="KW-0805">Transcription regulation</keyword>
<dbReference type="InterPro" id="IPR009057">
    <property type="entry name" value="Homeodomain-like_sf"/>
</dbReference>
<evidence type="ECO:0000256" key="2">
    <source>
        <dbReference type="ARBA" id="ARBA00023125"/>
    </source>
</evidence>
<evidence type="ECO:0000256" key="1">
    <source>
        <dbReference type="ARBA" id="ARBA00023015"/>
    </source>
</evidence>
<keyword evidence="3" id="KW-0804">Transcription</keyword>
<dbReference type="InterPro" id="IPR018062">
    <property type="entry name" value="HTH_AraC-typ_CS"/>
</dbReference>
<dbReference type="SUPFAM" id="SSF46689">
    <property type="entry name" value="Homeodomain-like"/>
    <property type="match status" value="1"/>
</dbReference>
<comment type="caution">
    <text evidence="5">The sequence shown here is derived from an EMBL/GenBank/DDBJ whole genome shotgun (WGS) entry which is preliminary data.</text>
</comment>
<evidence type="ECO:0000256" key="3">
    <source>
        <dbReference type="ARBA" id="ARBA00023163"/>
    </source>
</evidence>
<feature type="domain" description="HTH araC/xylS-type" evidence="4">
    <location>
        <begin position="294"/>
        <end position="393"/>
    </location>
</feature>
<dbReference type="PANTHER" id="PTHR43280">
    <property type="entry name" value="ARAC-FAMILY TRANSCRIPTIONAL REGULATOR"/>
    <property type="match status" value="1"/>
</dbReference>
<dbReference type="GO" id="GO:0003700">
    <property type="term" value="F:DNA-binding transcription factor activity"/>
    <property type="evidence" value="ECO:0007669"/>
    <property type="project" value="InterPro"/>
</dbReference>
<dbReference type="SMART" id="SM00342">
    <property type="entry name" value="HTH_ARAC"/>
    <property type="match status" value="1"/>
</dbReference>
<accession>A0A645A8X1</accession>
<evidence type="ECO:0000313" key="5">
    <source>
        <dbReference type="EMBL" id="MPM46184.1"/>
    </source>
</evidence>
<keyword evidence="2" id="KW-0238">DNA-binding</keyword>
<organism evidence="5">
    <name type="scientific">bioreactor metagenome</name>
    <dbReference type="NCBI Taxonomy" id="1076179"/>
    <lineage>
        <taxon>unclassified sequences</taxon>
        <taxon>metagenomes</taxon>
        <taxon>ecological metagenomes</taxon>
    </lineage>
</organism>
<dbReference type="Gene3D" id="1.10.10.60">
    <property type="entry name" value="Homeodomain-like"/>
    <property type="match status" value="2"/>
</dbReference>
<dbReference type="EMBL" id="VSSQ01011176">
    <property type="protein sequence ID" value="MPM46184.1"/>
    <property type="molecule type" value="Genomic_DNA"/>
</dbReference>
<dbReference type="AlphaFoldDB" id="A0A645A8X1"/>
<evidence type="ECO:0000259" key="4">
    <source>
        <dbReference type="PROSITE" id="PS01124"/>
    </source>
</evidence>
<dbReference type="PROSITE" id="PS01124">
    <property type="entry name" value="HTH_ARAC_FAMILY_2"/>
    <property type="match status" value="1"/>
</dbReference>
<dbReference type="InterPro" id="IPR018060">
    <property type="entry name" value="HTH_AraC"/>
</dbReference>
<dbReference type="Pfam" id="PF12833">
    <property type="entry name" value="HTH_18"/>
    <property type="match status" value="1"/>
</dbReference>
<dbReference type="PROSITE" id="PS00041">
    <property type="entry name" value="HTH_ARAC_FAMILY_1"/>
    <property type="match status" value="1"/>
</dbReference>
<protein>
    <submittedName>
        <fullName evidence="5">HTH-type transcriptional activator RhaR</fullName>
    </submittedName>
</protein>
<proteinExistence type="predicted"/>
<reference evidence="5" key="1">
    <citation type="submission" date="2019-08" db="EMBL/GenBank/DDBJ databases">
        <authorList>
            <person name="Kucharzyk K."/>
            <person name="Murdoch R.W."/>
            <person name="Higgins S."/>
            <person name="Loffler F."/>
        </authorList>
    </citation>
    <scope>NUCLEOTIDE SEQUENCE</scope>
</reference>
<sequence>MRENHIRQTEEQQHSLNLEKQVQQDRDHLKMTAFSSFLEIQDPRMLNPWYIPESCLRIGIVGVQGKERIQVGQLISSKLQDMMSKLPCTPCIQIYKGDIYLVWMYASRQSPISEAYISQIMDLLKIQTQIFGDLRCTLALGLEAADLGQLKASMLSARQALATRLVKGHGSVYEAQKVFAQHSASYVRRLDECFAQACAQNSSDTLIWCPQVFSEFEKNHEQPYTILESLCIATTHAIAFIKDHGNDDLAECDMESIEQAQSLEEAIQQFHTVFSKLHAAFLAMQETAIAKPIRIALEYISTHYQDELLSLESVSGIVQLNSSYFSALFKKSVGKGFADYIVDLRIRKAKELLVETNFSIANIALQIGYRDPKHFAKLFKKCCQIKPNEYRKLYG</sequence>
<dbReference type="PANTHER" id="PTHR43280:SF28">
    <property type="entry name" value="HTH-TYPE TRANSCRIPTIONAL ACTIVATOR RHAS"/>
    <property type="match status" value="1"/>
</dbReference>